<evidence type="ECO:0000256" key="1">
    <source>
        <dbReference type="ARBA" id="ARBA00007806"/>
    </source>
</evidence>
<protein>
    <submittedName>
        <fullName evidence="5">Uncharacterized protein</fullName>
    </submittedName>
</protein>
<dbReference type="GO" id="GO:0005975">
    <property type="term" value="P:carbohydrate metabolic process"/>
    <property type="evidence" value="ECO:0007669"/>
    <property type="project" value="InterPro"/>
</dbReference>
<dbReference type="Pfam" id="PF21365">
    <property type="entry name" value="Glyco_hydro_31_3rd"/>
    <property type="match status" value="2"/>
</dbReference>
<name>A0A7R9G5D3_TIMSH</name>
<dbReference type="EMBL" id="OC010311">
    <property type="protein sequence ID" value="CAD7267761.1"/>
    <property type="molecule type" value="Genomic_DNA"/>
</dbReference>
<organism evidence="5">
    <name type="scientific">Timema shepardi</name>
    <name type="common">Walking stick</name>
    <dbReference type="NCBI Taxonomy" id="629360"/>
    <lineage>
        <taxon>Eukaryota</taxon>
        <taxon>Metazoa</taxon>
        <taxon>Ecdysozoa</taxon>
        <taxon>Arthropoda</taxon>
        <taxon>Hexapoda</taxon>
        <taxon>Insecta</taxon>
        <taxon>Pterygota</taxon>
        <taxon>Neoptera</taxon>
        <taxon>Polyneoptera</taxon>
        <taxon>Phasmatodea</taxon>
        <taxon>Timematodea</taxon>
        <taxon>Timematoidea</taxon>
        <taxon>Timematidae</taxon>
        <taxon>Timema</taxon>
    </lineage>
</organism>
<dbReference type="PANTHER" id="PTHR22762">
    <property type="entry name" value="ALPHA-GLUCOSIDASE"/>
    <property type="match status" value="1"/>
</dbReference>
<comment type="similarity">
    <text evidence="1 2">Belongs to the glycosyl hydrolase 31 family.</text>
</comment>
<reference evidence="5" key="1">
    <citation type="submission" date="2020-11" db="EMBL/GenBank/DDBJ databases">
        <authorList>
            <person name="Tran Van P."/>
        </authorList>
    </citation>
    <scope>NUCLEOTIDE SEQUENCE</scope>
</reference>
<dbReference type="PANTHER" id="PTHR22762:SF120">
    <property type="entry name" value="HETEROGLYCAN GLUCOSIDASE 1"/>
    <property type="match status" value="1"/>
</dbReference>
<evidence type="ECO:0000259" key="4">
    <source>
        <dbReference type="Pfam" id="PF21365"/>
    </source>
</evidence>
<feature type="domain" description="Glycosyl hydrolase family 31 C-terminal" evidence="4">
    <location>
        <begin position="245"/>
        <end position="271"/>
    </location>
</feature>
<dbReference type="InterPro" id="IPR017853">
    <property type="entry name" value="GH"/>
</dbReference>
<evidence type="ECO:0000256" key="2">
    <source>
        <dbReference type="RuleBase" id="RU361185"/>
    </source>
</evidence>
<dbReference type="Pfam" id="PF01055">
    <property type="entry name" value="Glyco_hydro_31_2nd"/>
    <property type="match status" value="1"/>
</dbReference>
<gene>
    <name evidence="5" type="ORF">TSIB3V08_LOCUS11766</name>
</gene>
<dbReference type="GO" id="GO:0004553">
    <property type="term" value="F:hydrolase activity, hydrolyzing O-glycosyl compounds"/>
    <property type="evidence" value="ECO:0007669"/>
    <property type="project" value="InterPro"/>
</dbReference>
<evidence type="ECO:0000259" key="3">
    <source>
        <dbReference type="Pfam" id="PF01055"/>
    </source>
</evidence>
<feature type="domain" description="Glycoside hydrolase family 31 TIM barrel" evidence="3">
    <location>
        <begin position="137"/>
        <end position="237"/>
    </location>
</feature>
<dbReference type="SUPFAM" id="SSF51445">
    <property type="entry name" value="(Trans)glycosidases"/>
    <property type="match status" value="1"/>
</dbReference>
<dbReference type="InterPro" id="IPR000322">
    <property type="entry name" value="Glyco_hydro_31_TIM"/>
</dbReference>
<feature type="domain" description="Glycosyl hydrolase family 31 C-terminal" evidence="4">
    <location>
        <begin position="348"/>
        <end position="414"/>
    </location>
</feature>
<dbReference type="Gene3D" id="3.20.20.80">
    <property type="entry name" value="Glycosidases"/>
    <property type="match status" value="2"/>
</dbReference>
<dbReference type="Gene3D" id="2.60.40.4040">
    <property type="match status" value="1"/>
</dbReference>
<accession>A0A7R9G5D3</accession>
<sequence>MLSSTAEDGEIEVRISSANGTLSEGTLWWTARQMRNTPHYEIHNKYGLLHAGAVSSATGSPNDSLLLSASCYTGGGTVAGCLYRSTASWDSLSEAVEVALGQGLADHPSYRFYQKAVEVGLEQQIASTGVAINSKMLYGGGVSSINTPLIYTLPRGCGGGAIGVPLPGGSSICGSDGNYTEELCLRWYSLGVVLPLMRVSSQLPLRDPLQLSSKADIQSVKTSLLLRYSLLPYYYTLLREASQTGTPIIRPMFMEFPTDNRAWDLNQQFMLAALSTIYQHHLSQFKKSQELCPMTQRSFKRRPIILLKHPEVNAGKRSLFGHLCCVEDSRSMDAIIGRMACSQHRTPVGSSLLAVPGLKEGAVTVEAYLPDENNTTWYLLAGGHPVNNGTGNITVIIPSSASEMVLLVRGGHIVPTQEPGTDATTSRNGTYKLIIGLQCDVDDPNNCTASGRMTFEEGVTLYFTADSTSVTVDNLIDVCSKMDEVAHQNQPLGYLTHIGGHATKTSVSSGLI</sequence>
<evidence type="ECO:0000313" key="5">
    <source>
        <dbReference type="EMBL" id="CAD7267761.1"/>
    </source>
</evidence>
<keyword evidence="2" id="KW-0378">Hydrolase</keyword>
<dbReference type="AlphaFoldDB" id="A0A7R9G5D3"/>
<dbReference type="InterPro" id="IPR048395">
    <property type="entry name" value="Glyco_hydro_31_C"/>
</dbReference>
<keyword evidence="2" id="KW-0326">Glycosidase</keyword>
<proteinExistence type="inferred from homology"/>